<evidence type="ECO:0000256" key="2">
    <source>
        <dbReference type="ARBA" id="ARBA00022475"/>
    </source>
</evidence>
<feature type="transmembrane region" description="Helical" evidence="7">
    <location>
        <begin position="726"/>
        <end position="750"/>
    </location>
</feature>
<protein>
    <submittedName>
        <fullName evidence="9">ABC-type transport system, involved in lipoprotein release, permease component</fullName>
    </submittedName>
</protein>
<feature type="transmembrane region" description="Helical" evidence="7">
    <location>
        <begin position="820"/>
        <end position="839"/>
    </location>
</feature>
<dbReference type="PANTHER" id="PTHR30287:SF2">
    <property type="entry name" value="BLL1001 PROTEIN"/>
    <property type="match status" value="1"/>
</dbReference>
<feature type="transmembrane region" description="Helical" evidence="7">
    <location>
        <begin position="525"/>
        <end position="546"/>
    </location>
</feature>
<evidence type="ECO:0000256" key="1">
    <source>
        <dbReference type="ARBA" id="ARBA00004651"/>
    </source>
</evidence>
<evidence type="ECO:0000259" key="8">
    <source>
        <dbReference type="Pfam" id="PF02687"/>
    </source>
</evidence>
<dbReference type="eggNOG" id="COG0577">
    <property type="taxonomic scope" value="Bacteria"/>
</dbReference>
<dbReference type="AlphaFoldDB" id="H5XU11"/>
<keyword evidence="9" id="KW-0449">Lipoprotein</keyword>
<feature type="domain" description="ABC3 transporter permease C-terminal" evidence="8">
    <location>
        <begin position="734"/>
        <end position="839"/>
    </location>
</feature>
<evidence type="ECO:0000256" key="6">
    <source>
        <dbReference type="SAM" id="Coils"/>
    </source>
</evidence>
<evidence type="ECO:0000256" key="5">
    <source>
        <dbReference type="ARBA" id="ARBA00023136"/>
    </source>
</evidence>
<evidence type="ECO:0000313" key="10">
    <source>
        <dbReference type="Proteomes" id="UP000005104"/>
    </source>
</evidence>
<feature type="transmembrane region" description="Helical" evidence="7">
    <location>
        <begin position="777"/>
        <end position="800"/>
    </location>
</feature>
<dbReference type="OrthoDB" id="2934570at2"/>
<dbReference type="RefSeq" id="WP_007782068.1">
    <property type="nucleotide sequence ID" value="NZ_CM001441.1"/>
</dbReference>
<keyword evidence="6" id="KW-0175">Coiled coil</keyword>
<dbReference type="STRING" id="768710.DesyoDRAFT_1846"/>
<feature type="transmembrane region" description="Helical" evidence="7">
    <location>
        <begin position="20"/>
        <end position="38"/>
    </location>
</feature>
<proteinExistence type="predicted"/>
<evidence type="ECO:0000256" key="3">
    <source>
        <dbReference type="ARBA" id="ARBA00022692"/>
    </source>
</evidence>
<keyword evidence="2" id="KW-1003">Cell membrane</keyword>
<comment type="subcellular location">
    <subcellularLocation>
        <location evidence="1">Cell membrane</location>
        <topology evidence="1">Multi-pass membrane protein</topology>
    </subcellularLocation>
</comment>
<feature type="transmembrane region" description="Helical" evidence="7">
    <location>
        <begin position="461"/>
        <end position="481"/>
    </location>
</feature>
<dbReference type="InterPro" id="IPR003838">
    <property type="entry name" value="ABC3_permease_C"/>
</dbReference>
<keyword evidence="5 7" id="KW-0472">Membrane</keyword>
<reference evidence="9 10" key="1">
    <citation type="submission" date="2011-11" db="EMBL/GenBank/DDBJ databases">
        <title>The Noncontiguous Finished genome of Desulfosporosinus youngiae DSM 17734.</title>
        <authorList>
            <consortium name="US DOE Joint Genome Institute (JGI-PGF)"/>
            <person name="Lucas S."/>
            <person name="Han J."/>
            <person name="Lapidus A."/>
            <person name="Cheng J.-F."/>
            <person name="Goodwin L."/>
            <person name="Pitluck S."/>
            <person name="Peters L."/>
            <person name="Ovchinnikova G."/>
            <person name="Lu M."/>
            <person name="Land M.L."/>
            <person name="Hauser L."/>
            <person name="Pester M."/>
            <person name="Spring S."/>
            <person name="Ollivier B."/>
            <person name="Rattei T."/>
            <person name="Klenk H.-P."/>
            <person name="Wagner M."/>
            <person name="Loy A."/>
            <person name="Woyke T.J."/>
        </authorList>
    </citation>
    <scope>NUCLEOTIDE SEQUENCE [LARGE SCALE GENOMIC DNA]</scope>
    <source>
        <strain evidence="9 10">DSM 17734</strain>
    </source>
</reference>
<sequence>MILNQRIKRELKENPLQYGALFFLIVLSMSIVISMASATDSVFHTVDTGWQKNHVEDGEFHVLVPYSGAQAAEIEALGLKLEENFYIDLDLEGMTFRIFKNRMFINTLEADTGGPAEHPGEIVLEKRYAAHRGLKAGDTVQLKDQPFTVTGIGSVPDYAYVKKNPYDVAADPDQFTIAFVSPETFADLKNYGNAELCYSYLLTGDLTDKQLKNHLTDMDFDRSMISNRYLLEMVAEAEKEKQELAENLDRLAEGSGTLKDGITGLNDGLDNLTAALQSLSLSQDLGTLNPELDALYDGSAALSAGGRELGGGAFALDQGVQDLRASLIDFWEDQAEDQYVNLSYFLVNQDNPRINDVKTDCAINKFSALFAGLIILLLLAYVISVFIVNTIEKESAVIGTLYAHGYVKNDLVKHFLILPLLLVTAASLGGTVTGYWLIPLMDQSSGIYSFPRLQAVIKPYAMVYGIAAPILIAASVNFFVINKKLSLAPLQLLRRETKQSRIANLDLGGMSFIRRYRVRQLLREIRGNITIVLGLFLAILLMVFAVQIKGSIDNYVEHTTDDAKFNYMYILQYPEDEVPAEGEEAYSQSLYTYFDIIDGDLEVNLLGIEEDNPYFKFTVPEGGNRDDVYISNSVAYKFGYKTGDSIILTDSIENKGYKFQVAGIVPYSNGLYIFANLDHMRKTFAKDDDFYNTVLAAEELAIEPGRIASVIHLRDLAKAASKFNEIMAGLIVTLLAGSVLIFIVVLYLLLRMMVNKATFSISLLKVFGYQEKDVKKIYLGSASYTVLLAAALGIPVSRLIVKAIWPYMISNVAAGFESYIPRTLYLAVIGIILLSYLAVNFSLAKHLQKVTLVEILKNRE</sequence>
<evidence type="ECO:0000256" key="7">
    <source>
        <dbReference type="SAM" id="Phobius"/>
    </source>
</evidence>
<dbReference type="HOGENOM" id="CLU_005531_1_0_9"/>
<evidence type="ECO:0000256" key="4">
    <source>
        <dbReference type="ARBA" id="ARBA00022989"/>
    </source>
</evidence>
<feature type="transmembrane region" description="Helical" evidence="7">
    <location>
        <begin position="366"/>
        <end position="388"/>
    </location>
</feature>
<keyword evidence="4 7" id="KW-1133">Transmembrane helix</keyword>
<feature type="domain" description="ABC3 transporter permease C-terminal" evidence="8">
    <location>
        <begin position="370"/>
        <end position="482"/>
    </location>
</feature>
<accession>H5XU11</accession>
<dbReference type="eggNOG" id="COG4591">
    <property type="taxonomic scope" value="Bacteria"/>
</dbReference>
<dbReference type="Proteomes" id="UP000005104">
    <property type="component" value="Chromosome"/>
</dbReference>
<name>H5XU11_9FIRM</name>
<organism evidence="9 10">
    <name type="scientific">Desulfosporosinus youngiae DSM 17734</name>
    <dbReference type="NCBI Taxonomy" id="768710"/>
    <lineage>
        <taxon>Bacteria</taxon>
        <taxon>Bacillati</taxon>
        <taxon>Bacillota</taxon>
        <taxon>Clostridia</taxon>
        <taxon>Eubacteriales</taxon>
        <taxon>Desulfitobacteriaceae</taxon>
        <taxon>Desulfosporosinus</taxon>
    </lineage>
</organism>
<dbReference type="Pfam" id="PF02687">
    <property type="entry name" value="FtsX"/>
    <property type="match status" value="2"/>
</dbReference>
<dbReference type="GO" id="GO:0005886">
    <property type="term" value="C:plasma membrane"/>
    <property type="evidence" value="ECO:0007669"/>
    <property type="project" value="UniProtKB-SubCell"/>
</dbReference>
<dbReference type="PANTHER" id="PTHR30287">
    <property type="entry name" value="MEMBRANE COMPONENT OF PREDICTED ABC SUPERFAMILY METABOLITE UPTAKE TRANSPORTER"/>
    <property type="match status" value="1"/>
</dbReference>
<feature type="transmembrane region" description="Helical" evidence="7">
    <location>
        <begin position="415"/>
        <end position="438"/>
    </location>
</feature>
<dbReference type="InterPro" id="IPR038766">
    <property type="entry name" value="Membrane_comp_ABC_pdt"/>
</dbReference>
<evidence type="ECO:0000313" key="9">
    <source>
        <dbReference type="EMBL" id="EHQ88969.1"/>
    </source>
</evidence>
<keyword evidence="10" id="KW-1185">Reference proteome</keyword>
<keyword evidence="3 7" id="KW-0812">Transmembrane</keyword>
<dbReference type="eggNOG" id="COG1511">
    <property type="taxonomic scope" value="Bacteria"/>
</dbReference>
<feature type="coiled-coil region" evidence="6">
    <location>
        <begin position="227"/>
        <end position="254"/>
    </location>
</feature>
<dbReference type="EMBL" id="CM001441">
    <property type="protein sequence ID" value="EHQ88969.1"/>
    <property type="molecule type" value="Genomic_DNA"/>
</dbReference>
<gene>
    <name evidence="9" type="ORF">DesyoDRAFT_1846</name>
</gene>